<evidence type="ECO:0000313" key="3">
    <source>
        <dbReference type="Proteomes" id="UP000253647"/>
    </source>
</evidence>
<feature type="chain" id="PRO_5016579122" evidence="1">
    <location>
        <begin position="20"/>
        <end position="260"/>
    </location>
</feature>
<dbReference type="Proteomes" id="UP000253647">
    <property type="component" value="Unassembled WGS sequence"/>
</dbReference>
<feature type="signal peptide" evidence="1">
    <location>
        <begin position="1"/>
        <end position="19"/>
    </location>
</feature>
<proteinExistence type="predicted"/>
<name>A0A368XPC5_MARNT</name>
<accession>A0A368XPC5</accession>
<organism evidence="2 3">
    <name type="scientific">Marinobacter nauticus</name>
    <name type="common">Marinobacter hydrocarbonoclasticus</name>
    <name type="synonym">Marinobacter aquaeolei</name>
    <dbReference type="NCBI Taxonomy" id="2743"/>
    <lineage>
        <taxon>Bacteria</taxon>
        <taxon>Pseudomonadati</taxon>
        <taxon>Pseudomonadota</taxon>
        <taxon>Gammaproteobacteria</taxon>
        <taxon>Pseudomonadales</taxon>
        <taxon>Marinobacteraceae</taxon>
        <taxon>Marinobacter</taxon>
    </lineage>
</organism>
<evidence type="ECO:0000256" key="1">
    <source>
        <dbReference type="SAM" id="SignalP"/>
    </source>
</evidence>
<dbReference type="RefSeq" id="WP_114434288.1">
    <property type="nucleotide sequence ID" value="NZ_QPJI01000005.1"/>
</dbReference>
<dbReference type="EMBL" id="QPJI01000005">
    <property type="protein sequence ID" value="RCW69841.1"/>
    <property type="molecule type" value="Genomic_DNA"/>
</dbReference>
<reference evidence="2 3" key="1">
    <citation type="submission" date="2018-07" db="EMBL/GenBank/DDBJ databases">
        <title>Freshwater and sediment microbial communities from various areas in North America, analyzing microbe dynamics in response to fracking.</title>
        <authorList>
            <person name="Lamendella R."/>
        </authorList>
    </citation>
    <scope>NUCLEOTIDE SEQUENCE [LARGE SCALE GENOMIC DNA]</scope>
    <source>
        <strain evidence="2 3">105B</strain>
    </source>
</reference>
<gene>
    <name evidence="2" type="ORF">DET61_1052</name>
</gene>
<dbReference type="AlphaFoldDB" id="A0A368XPC5"/>
<keyword evidence="1" id="KW-0732">Signal</keyword>
<sequence length="260" mass="29480">MKWLLLAFAIGTLATQANAVSEPEPLLVLAPYLPATSEQGPAGRDIEIFAAVMDRCEIDVHFHFYPFKRHLRNFTHEGLGDAVMTVPPDMDTPGFESTPYVYYQNGAAVLESTNIKPYHLRYLKGLRVVSFAGASQLLGIESHIESFASYSEFADQRIHSRMLFLNRVDVVLADGLIFAEINHRLRADRTYADKADLHQKVMFIPIFAPTPYRASFRKKEHRDAFNACFSELEAEGVVRAINVRHIEKYRDTVGYGYLGY</sequence>
<comment type="caution">
    <text evidence="2">The sequence shown here is derived from an EMBL/GenBank/DDBJ whole genome shotgun (WGS) entry which is preliminary data.</text>
</comment>
<protein>
    <submittedName>
        <fullName evidence="2">Amino acid ABC transporter substrate-binding protein (PAAT family)</fullName>
    </submittedName>
</protein>
<dbReference type="SUPFAM" id="SSF53850">
    <property type="entry name" value="Periplasmic binding protein-like II"/>
    <property type="match status" value="1"/>
</dbReference>
<evidence type="ECO:0000313" key="2">
    <source>
        <dbReference type="EMBL" id="RCW69841.1"/>
    </source>
</evidence>
<dbReference type="Gene3D" id="3.40.190.10">
    <property type="entry name" value="Periplasmic binding protein-like II"/>
    <property type="match status" value="2"/>
</dbReference>